<name>A0A4X1SQ80_PIG</name>
<sequence length="238" mass="25760">RPRSTTLTMVSEARLRQVGGQPAALLWLQLVLLPPWSPTTTLNLRGSWADPGPAPAAVRAVEGGSLTPEAQPLAWAATGGRGVSTACGKPKVMWRISGGQDVGAGQWPWQASLMYQGLHVCGAVLINSRWLVSAAHCFLKELPVLLGSTQLFEHTQHTLEMSVSQIVMHPDFEKLHPFGSDIAMLQLFFPVNFTSYIIPACLPAPGLQLLNNASCWITGWGMLNEEKVLLGAWPLLGH</sequence>
<evidence type="ECO:0000313" key="7">
    <source>
        <dbReference type="Proteomes" id="UP000314985"/>
    </source>
</evidence>
<protein>
    <recommendedName>
        <fullName evidence="5">Peptidase S1 domain-containing protein</fullName>
    </recommendedName>
</protein>
<evidence type="ECO:0000259" key="5">
    <source>
        <dbReference type="PROSITE" id="PS50240"/>
    </source>
</evidence>
<reference evidence="6" key="2">
    <citation type="submission" date="2025-08" db="UniProtKB">
        <authorList>
            <consortium name="Ensembl"/>
        </authorList>
    </citation>
    <scope>IDENTIFICATION</scope>
</reference>
<keyword evidence="2" id="KW-0378">Hydrolase</keyword>
<dbReference type="InterPro" id="IPR009003">
    <property type="entry name" value="Peptidase_S1_PA"/>
</dbReference>
<evidence type="ECO:0000256" key="2">
    <source>
        <dbReference type="ARBA" id="ARBA00022801"/>
    </source>
</evidence>
<dbReference type="Gene3D" id="2.40.10.10">
    <property type="entry name" value="Trypsin-like serine proteases"/>
    <property type="match status" value="2"/>
</dbReference>
<evidence type="ECO:0000256" key="4">
    <source>
        <dbReference type="ARBA" id="ARBA00023157"/>
    </source>
</evidence>
<dbReference type="InterPro" id="IPR001314">
    <property type="entry name" value="Peptidase_S1A"/>
</dbReference>
<dbReference type="Proteomes" id="UP000314985">
    <property type="component" value="Unassembled WGS sequence"/>
</dbReference>
<dbReference type="SUPFAM" id="SSF50494">
    <property type="entry name" value="Trypsin-like serine proteases"/>
    <property type="match status" value="1"/>
</dbReference>
<dbReference type="InterPro" id="IPR018114">
    <property type="entry name" value="TRYPSIN_HIS"/>
</dbReference>
<dbReference type="Pfam" id="PF00089">
    <property type="entry name" value="Trypsin"/>
    <property type="match status" value="1"/>
</dbReference>
<dbReference type="CDD" id="cd00190">
    <property type="entry name" value="Tryp_SPc"/>
    <property type="match status" value="1"/>
</dbReference>
<dbReference type="SMART" id="SM00020">
    <property type="entry name" value="Tryp_SPc"/>
    <property type="match status" value="1"/>
</dbReference>
<dbReference type="PRINTS" id="PR00722">
    <property type="entry name" value="CHYMOTRYPSIN"/>
</dbReference>
<keyword evidence="3" id="KW-0720">Serine protease</keyword>
<dbReference type="GO" id="GO:0006508">
    <property type="term" value="P:proteolysis"/>
    <property type="evidence" value="ECO:0007669"/>
    <property type="project" value="UniProtKB-KW"/>
</dbReference>
<dbReference type="PANTHER" id="PTHR24252">
    <property type="entry name" value="ACROSIN-RELATED"/>
    <property type="match status" value="1"/>
</dbReference>
<evidence type="ECO:0000256" key="1">
    <source>
        <dbReference type="ARBA" id="ARBA00022670"/>
    </source>
</evidence>
<evidence type="ECO:0000313" key="6">
    <source>
        <dbReference type="Ensembl" id="ENSSSCP00070004785.1"/>
    </source>
</evidence>
<keyword evidence="1" id="KW-0645">Protease</keyword>
<dbReference type="GO" id="GO:0004252">
    <property type="term" value="F:serine-type endopeptidase activity"/>
    <property type="evidence" value="ECO:0007669"/>
    <property type="project" value="InterPro"/>
</dbReference>
<evidence type="ECO:0000256" key="3">
    <source>
        <dbReference type="ARBA" id="ARBA00022825"/>
    </source>
</evidence>
<accession>A0A4X1SQ80</accession>
<proteinExistence type="predicted"/>
<dbReference type="FunFam" id="2.40.10.10:FF:000068">
    <property type="entry name" value="transmembrane protease serine 2"/>
    <property type="match status" value="1"/>
</dbReference>
<feature type="domain" description="Peptidase S1" evidence="5">
    <location>
        <begin position="96"/>
        <end position="238"/>
    </location>
</feature>
<dbReference type="InterPro" id="IPR043504">
    <property type="entry name" value="Peptidase_S1_PA_chymotrypsin"/>
</dbReference>
<dbReference type="PROSITE" id="PS00134">
    <property type="entry name" value="TRYPSIN_HIS"/>
    <property type="match status" value="1"/>
</dbReference>
<organism evidence="6 7">
    <name type="scientific">Sus scrofa</name>
    <name type="common">Pig</name>
    <dbReference type="NCBI Taxonomy" id="9823"/>
    <lineage>
        <taxon>Eukaryota</taxon>
        <taxon>Metazoa</taxon>
        <taxon>Chordata</taxon>
        <taxon>Craniata</taxon>
        <taxon>Vertebrata</taxon>
        <taxon>Euteleostomi</taxon>
        <taxon>Mammalia</taxon>
        <taxon>Eutheria</taxon>
        <taxon>Laurasiatheria</taxon>
        <taxon>Artiodactyla</taxon>
        <taxon>Suina</taxon>
        <taxon>Suidae</taxon>
        <taxon>Sus</taxon>
    </lineage>
</organism>
<keyword evidence="4" id="KW-1015">Disulfide bond</keyword>
<dbReference type="PROSITE" id="PS50240">
    <property type="entry name" value="TRYPSIN_DOM"/>
    <property type="match status" value="1"/>
</dbReference>
<dbReference type="AlphaFoldDB" id="A0A4X1SQ80"/>
<dbReference type="PANTHER" id="PTHR24252:SF7">
    <property type="entry name" value="HYALIN"/>
    <property type="match status" value="1"/>
</dbReference>
<reference evidence="7" key="1">
    <citation type="submission" date="2017-08" db="EMBL/GenBank/DDBJ databases">
        <title>USMARCv1.0.</title>
        <authorList>
            <person name="Hannum G.I."/>
            <person name="Koren S."/>
            <person name="Schroeder S.G."/>
            <person name="Chin S.C."/>
            <person name="Nonneman D.J."/>
            <person name="Becker S.A."/>
            <person name="Rosen B.D."/>
            <person name="Bickhart D.M."/>
            <person name="Putnam N.H."/>
            <person name="Green R.E."/>
            <person name="Tuggle C.K."/>
            <person name="Liu H."/>
            <person name="Rohrer G.A."/>
            <person name="Warr A."/>
            <person name="Hall R."/>
            <person name="Kim K."/>
            <person name="Hume D.A."/>
            <person name="Talbot R."/>
            <person name="Chow W."/>
            <person name="Howe K."/>
            <person name="Schwartz A.S."/>
            <person name="Watson M."/>
            <person name="Archibald A.L."/>
            <person name="Phillippy A.M."/>
            <person name="Smith T.P.L."/>
        </authorList>
    </citation>
    <scope>NUCLEOTIDE SEQUENCE [LARGE SCALE GENOMIC DNA]</scope>
</reference>
<dbReference type="InterPro" id="IPR001254">
    <property type="entry name" value="Trypsin_dom"/>
</dbReference>
<dbReference type="Ensembl" id="ENSSSCT00070005867.1">
    <property type="protein sequence ID" value="ENSSSCP00070004785.1"/>
    <property type="gene ID" value="ENSSSCG00070003124.1"/>
</dbReference>